<evidence type="ECO:0000256" key="6">
    <source>
        <dbReference type="ARBA" id="ARBA00022723"/>
    </source>
</evidence>
<dbReference type="GO" id="GO:0051536">
    <property type="term" value="F:iron-sulfur cluster binding"/>
    <property type="evidence" value="ECO:0007669"/>
    <property type="project" value="UniProtKB-KW"/>
</dbReference>
<evidence type="ECO:0000256" key="8">
    <source>
        <dbReference type="ARBA" id="ARBA00023004"/>
    </source>
</evidence>
<keyword evidence="9" id="KW-0411">Iron-sulfur</keyword>
<sequence>MGAGACALYSHEPAFRNHNGADPLLTAPPTSRLYLDHAATTPMLPAAIAAVEAGMRGWANPSSPHAEGRAARAALEAARAKIAAAYGWRGETILTSGASEALGIALGRAVAARRLISAVEHDAVIRAGGDAGVVPVDGQGLLDLAALAAMLDGGRAIVGVQWCNSETGVRQPIAEIAAIVHAAGSLLLVDGAQMPASAAGDVVEHADFLAISAHKRGGPPGIGALLVRDIATLSPTGGQERGYRGGTENVPAALGFAAALGEPEDVTIMRALRAKLDDAVARSGGQVVASEAPRHSAIGAYRMPGLAAATQLIRFDMAGIAVSAGSACSSGSMKPSHVLGAMGWSVEASREVVRVSFGRSTTEADVDRFIAEWRSIARSARAFAA</sequence>
<dbReference type="Gene3D" id="3.90.1150.10">
    <property type="entry name" value="Aspartate Aminotransferase, domain 1"/>
    <property type="match status" value="1"/>
</dbReference>
<gene>
    <name evidence="12" type="ORF">EAH76_18010</name>
</gene>
<evidence type="ECO:0000256" key="2">
    <source>
        <dbReference type="ARBA" id="ARBA00003120"/>
    </source>
</evidence>
<evidence type="ECO:0000313" key="12">
    <source>
        <dbReference type="EMBL" id="TPG49770.1"/>
    </source>
</evidence>
<evidence type="ECO:0000313" key="13">
    <source>
        <dbReference type="Proteomes" id="UP000319931"/>
    </source>
</evidence>
<evidence type="ECO:0000256" key="9">
    <source>
        <dbReference type="ARBA" id="ARBA00023014"/>
    </source>
</evidence>
<keyword evidence="13" id="KW-1185">Reference proteome</keyword>
<evidence type="ECO:0000256" key="1">
    <source>
        <dbReference type="ARBA" id="ARBA00001933"/>
    </source>
</evidence>
<comment type="cofactor">
    <cofactor evidence="1">
        <name>pyridoxal 5'-phosphate</name>
        <dbReference type="ChEBI" id="CHEBI:597326"/>
    </cofactor>
</comment>
<dbReference type="AlphaFoldDB" id="A0A502FJW7"/>
<name>A0A502FJW7_9SPHN</name>
<accession>A0A502FJW7</accession>
<dbReference type="InterPro" id="IPR000192">
    <property type="entry name" value="Aminotrans_V_dom"/>
</dbReference>
<dbReference type="PIRSF" id="PIRSF005572">
    <property type="entry name" value="NifS"/>
    <property type="match status" value="1"/>
</dbReference>
<dbReference type="InterPro" id="IPR015422">
    <property type="entry name" value="PyrdxlP-dep_Trfase_small"/>
</dbReference>
<dbReference type="GO" id="GO:0046872">
    <property type="term" value="F:metal ion binding"/>
    <property type="evidence" value="ECO:0007669"/>
    <property type="project" value="UniProtKB-KW"/>
</dbReference>
<proteinExistence type="inferred from homology"/>
<evidence type="ECO:0000256" key="7">
    <source>
        <dbReference type="ARBA" id="ARBA00022898"/>
    </source>
</evidence>
<dbReference type="GO" id="GO:0008483">
    <property type="term" value="F:transaminase activity"/>
    <property type="evidence" value="ECO:0007669"/>
    <property type="project" value="UniProtKB-KW"/>
</dbReference>
<comment type="similarity">
    <text evidence="3">Belongs to the class-V pyridoxal-phosphate-dependent aminotransferase family. NifS/IscS subfamily.</text>
</comment>
<keyword evidence="6" id="KW-0479">Metal-binding</keyword>
<organism evidence="12 13">
    <name type="scientific">Sphingomonas glacialis</name>
    <dbReference type="NCBI Taxonomy" id="658225"/>
    <lineage>
        <taxon>Bacteria</taxon>
        <taxon>Pseudomonadati</taxon>
        <taxon>Pseudomonadota</taxon>
        <taxon>Alphaproteobacteria</taxon>
        <taxon>Sphingomonadales</taxon>
        <taxon>Sphingomonadaceae</taxon>
        <taxon>Sphingomonas</taxon>
    </lineage>
</organism>
<evidence type="ECO:0000256" key="5">
    <source>
        <dbReference type="ARBA" id="ARBA00022679"/>
    </source>
</evidence>
<comment type="function">
    <text evidence="2">Catalyzes the removal of elemental sulfur atoms from cysteine to produce alanine. Seems to participate in the biosynthesis of the nitrogenase metalloclusters by providing the inorganic sulfur required for the Fe-S core formation.</text>
</comment>
<comment type="caution">
    <text evidence="12">The sequence shown here is derived from an EMBL/GenBank/DDBJ whole genome shotgun (WGS) entry which is preliminary data.</text>
</comment>
<dbReference type="Proteomes" id="UP000319931">
    <property type="component" value="Unassembled WGS sequence"/>
</dbReference>
<keyword evidence="5 12" id="KW-0808">Transferase</keyword>
<dbReference type="SUPFAM" id="SSF53383">
    <property type="entry name" value="PLP-dependent transferases"/>
    <property type="match status" value="1"/>
</dbReference>
<dbReference type="Gene3D" id="1.10.260.50">
    <property type="match status" value="1"/>
</dbReference>
<protein>
    <recommendedName>
        <fullName evidence="4">Cysteine desulfurase</fullName>
    </recommendedName>
</protein>
<keyword evidence="12" id="KW-0032">Aminotransferase</keyword>
<dbReference type="Gene3D" id="3.40.640.10">
    <property type="entry name" value="Type I PLP-dependent aspartate aminotransferase-like (Major domain)"/>
    <property type="match status" value="1"/>
</dbReference>
<dbReference type="InterPro" id="IPR015424">
    <property type="entry name" value="PyrdxlP-dep_Trfase"/>
</dbReference>
<dbReference type="InterPro" id="IPR016454">
    <property type="entry name" value="Cysteine_dSase"/>
</dbReference>
<dbReference type="GO" id="GO:0031071">
    <property type="term" value="F:cysteine desulfurase activity"/>
    <property type="evidence" value="ECO:0007669"/>
    <property type="project" value="UniProtKB-EC"/>
</dbReference>
<dbReference type="EMBL" id="RCZC01000006">
    <property type="protein sequence ID" value="TPG49770.1"/>
    <property type="molecule type" value="Genomic_DNA"/>
</dbReference>
<dbReference type="Pfam" id="PF00266">
    <property type="entry name" value="Aminotran_5"/>
    <property type="match status" value="1"/>
</dbReference>
<reference evidence="12 13" key="1">
    <citation type="journal article" date="2019" name="Environ. Microbiol.">
        <title>Species interactions and distinct microbial communities in high Arctic permafrost affected cryosols are associated with the CH4 and CO2 gas fluxes.</title>
        <authorList>
            <person name="Altshuler I."/>
            <person name="Hamel J."/>
            <person name="Turney S."/>
            <person name="Magnuson E."/>
            <person name="Levesque R."/>
            <person name="Greer C."/>
            <person name="Whyte L.G."/>
        </authorList>
    </citation>
    <scope>NUCLEOTIDE SEQUENCE [LARGE SCALE GENOMIC DNA]</scope>
    <source>
        <strain evidence="12 13">E6.1</strain>
    </source>
</reference>
<dbReference type="RefSeq" id="WP_140851664.1">
    <property type="nucleotide sequence ID" value="NZ_RCZC01000006.1"/>
</dbReference>
<evidence type="ECO:0000256" key="10">
    <source>
        <dbReference type="ARBA" id="ARBA00050776"/>
    </source>
</evidence>
<keyword evidence="8" id="KW-0408">Iron</keyword>
<dbReference type="InterPro" id="IPR015421">
    <property type="entry name" value="PyrdxlP-dep_Trfase_major"/>
</dbReference>
<comment type="catalytic activity">
    <reaction evidence="10">
        <text>(sulfur carrier)-H + L-cysteine = (sulfur carrier)-SH + L-alanine</text>
        <dbReference type="Rhea" id="RHEA:43892"/>
        <dbReference type="Rhea" id="RHEA-COMP:14737"/>
        <dbReference type="Rhea" id="RHEA-COMP:14739"/>
        <dbReference type="ChEBI" id="CHEBI:29917"/>
        <dbReference type="ChEBI" id="CHEBI:35235"/>
        <dbReference type="ChEBI" id="CHEBI:57972"/>
        <dbReference type="ChEBI" id="CHEBI:64428"/>
        <dbReference type="EC" id="2.8.1.7"/>
    </reaction>
</comment>
<evidence type="ECO:0000259" key="11">
    <source>
        <dbReference type="Pfam" id="PF00266"/>
    </source>
</evidence>
<dbReference type="PANTHER" id="PTHR11601">
    <property type="entry name" value="CYSTEINE DESULFURYLASE FAMILY MEMBER"/>
    <property type="match status" value="1"/>
</dbReference>
<keyword evidence="7" id="KW-0663">Pyridoxal phosphate</keyword>
<evidence type="ECO:0000256" key="4">
    <source>
        <dbReference type="ARBA" id="ARBA00013558"/>
    </source>
</evidence>
<dbReference type="OrthoDB" id="9804366at2"/>
<dbReference type="PANTHER" id="PTHR11601:SF34">
    <property type="entry name" value="CYSTEINE DESULFURASE"/>
    <property type="match status" value="1"/>
</dbReference>
<evidence type="ECO:0000256" key="3">
    <source>
        <dbReference type="ARBA" id="ARBA00006490"/>
    </source>
</evidence>
<feature type="domain" description="Aminotransferase class V" evidence="11">
    <location>
        <begin position="34"/>
        <end position="369"/>
    </location>
</feature>